<dbReference type="EMBL" id="CM023479">
    <property type="protein sequence ID" value="KAH7974857.1"/>
    <property type="molecule type" value="Genomic_DNA"/>
</dbReference>
<keyword evidence="2" id="KW-1185">Reference proteome</keyword>
<evidence type="ECO:0000313" key="1">
    <source>
        <dbReference type="EMBL" id="KAH7974857.1"/>
    </source>
</evidence>
<reference evidence="1" key="1">
    <citation type="submission" date="2020-05" db="EMBL/GenBank/DDBJ databases">
        <title>Large-scale comparative analyses of tick genomes elucidate their genetic diversity and vector capacities.</title>
        <authorList>
            <person name="Jia N."/>
            <person name="Wang J."/>
            <person name="Shi W."/>
            <person name="Du L."/>
            <person name="Sun Y."/>
            <person name="Zhan W."/>
            <person name="Jiang J."/>
            <person name="Wang Q."/>
            <person name="Zhang B."/>
            <person name="Ji P."/>
            <person name="Sakyi L.B."/>
            <person name="Cui X."/>
            <person name="Yuan T."/>
            <person name="Jiang B."/>
            <person name="Yang W."/>
            <person name="Lam T.T.-Y."/>
            <person name="Chang Q."/>
            <person name="Ding S."/>
            <person name="Wang X."/>
            <person name="Zhu J."/>
            <person name="Ruan X."/>
            <person name="Zhao L."/>
            <person name="Wei J."/>
            <person name="Que T."/>
            <person name="Du C."/>
            <person name="Cheng J."/>
            <person name="Dai P."/>
            <person name="Han X."/>
            <person name="Huang E."/>
            <person name="Gao Y."/>
            <person name="Liu J."/>
            <person name="Shao H."/>
            <person name="Ye R."/>
            <person name="Li L."/>
            <person name="Wei W."/>
            <person name="Wang X."/>
            <person name="Wang C."/>
            <person name="Yang T."/>
            <person name="Huo Q."/>
            <person name="Li W."/>
            <person name="Guo W."/>
            <person name="Chen H."/>
            <person name="Zhou L."/>
            <person name="Ni X."/>
            <person name="Tian J."/>
            <person name="Zhou Y."/>
            <person name="Sheng Y."/>
            <person name="Liu T."/>
            <person name="Pan Y."/>
            <person name="Xia L."/>
            <person name="Li J."/>
            <person name="Zhao F."/>
            <person name="Cao W."/>
        </authorList>
    </citation>
    <scope>NUCLEOTIDE SEQUENCE</scope>
    <source>
        <strain evidence="1">Dsil-2018</strain>
    </source>
</reference>
<sequence length="207" mass="23220">MTDTDTTKSVQAFVISRITCDLPFHATQQTDIDQANLLIRIACKAALGLPENTSTDRLSELGMTNTYDELAAATLMVQRGRLNAPPQGRSVLTRLRHPLTPQFCGDDTTLMPSDLRARIHVNSISRHMNPHFHMKWLQVRAAILRKRQEDADTYFTDAGLLPAMCDSNSYLCGCRDKPGETNRRSVRTHDFKRHGGICGHSPGHPRR</sequence>
<gene>
    <name evidence="1" type="ORF">HPB49_020443</name>
</gene>
<accession>A0ACB8DQA1</accession>
<comment type="caution">
    <text evidence="1">The sequence shown here is derived from an EMBL/GenBank/DDBJ whole genome shotgun (WGS) entry which is preliminary data.</text>
</comment>
<name>A0ACB8DQA1_DERSI</name>
<organism evidence="1 2">
    <name type="scientific">Dermacentor silvarum</name>
    <name type="common">Tick</name>
    <dbReference type="NCBI Taxonomy" id="543639"/>
    <lineage>
        <taxon>Eukaryota</taxon>
        <taxon>Metazoa</taxon>
        <taxon>Ecdysozoa</taxon>
        <taxon>Arthropoda</taxon>
        <taxon>Chelicerata</taxon>
        <taxon>Arachnida</taxon>
        <taxon>Acari</taxon>
        <taxon>Parasitiformes</taxon>
        <taxon>Ixodida</taxon>
        <taxon>Ixodoidea</taxon>
        <taxon>Ixodidae</taxon>
        <taxon>Rhipicephalinae</taxon>
        <taxon>Dermacentor</taxon>
    </lineage>
</organism>
<dbReference type="Proteomes" id="UP000821865">
    <property type="component" value="Chromosome 10"/>
</dbReference>
<evidence type="ECO:0000313" key="2">
    <source>
        <dbReference type="Proteomes" id="UP000821865"/>
    </source>
</evidence>
<protein>
    <submittedName>
        <fullName evidence="1">Uncharacterized protein</fullName>
    </submittedName>
</protein>
<proteinExistence type="predicted"/>